<dbReference type="Gene3D" id="3.90.320.10">
    <property type="match status" value="1"/>
</dbReference>
<name>A0A1H7X4H5_9FLAO</name>
<dbReference type="RefSeq" id="WP_089998773.1">
    <property type="nucleotide sequence ID" value="NZ_FOBV01000002.1"/>
</dbReference>
<dbReference type="OrthoDB" id="307209at2"/>
<dbReference type="PANTHER" id="PTHR38733">
    <property type="entry name" value="PROTEIN MCRC"/>
    <property type="match status" value="1"/>
</dbReference>
<sequence length="411" mass="47922">MSRIQVFEHSFLSIGEQGFEKRHFKALSRLNELHNYKYFDLKHNGIVFKQFVGIIQIDSLTIEILPKIDRYETENITNKNKWQKVLIEMLRVTRKLKIKQVGQANVSKQSIHLLDIYFEWFLSEVQLLIHQGLIKQYYQQTGNVKALKGKLEFAGHIQKNLVHKERFYTIHQVYDKDHLIHQILGQALYIIEHLSKGSYLYNKCKTLQLDFPEVKAIKANENTFSKIPKSRKTAPYQTALAIARPIILNYAPNISSGSENMLALLFDMNSLWEEYVLIKLKHAAMESQSRIEVYGQDSKAFWNGITIRPDIVLKKNDEVALIIDTKWKNIDQSQPSTHDLRQMYVYNEYWKSEKALLLYPSNDDSLESFLSFEKITENEHHQCGSGKISVLNSFGQLDDTIGIKLLNIIKK</sequence>
<protein>
    <submittedName>
        <fullName evidence="1">5-methylcytosine-specific restriction enzyme subunit McrC</fullName>
    </submittedName>
</protein>
<dbReference type="Pfam" id="PF10117">
    <property type="entry name" value="McrBC"/>
    <property type="match status" value="1"/>
</dbReference>
<gene>
    <name evidence="1" type="ORF">SAMN05421856_102173</name>
</gene>
<keyword evidence="2" id="KW-1185">Reference proteome</keyword>
<proteinExistence type="predicted"/>
<evidence type="ECO:0000313" key="2">
    <source>
        <dbReference type="Proteomes" id="UP000199450"/>
    </source>
</evidence>
<organism evidence="1 2">
    <name type="scientific">Chryseobacterium taichungense</name>
    <dbReference type="NCBI Taxonomy" id="295069"/>
    <lineage>
        <taxon>Bacteria</taxon>
        <taxon>Pseudomonadati</taxon>
        <taxon>Bacteroidota</taxon>
        <taxon>Flavobacteriia</taxon>
        <taxon>Flavobacteriales</taxon>
        <taxon>Weeksellaceae</taxon>
        <taxon>Chryseobacterium group</taxon>
        <taxon>Chryseobacterium</taxon>
    </lineage>
</organism>
<reference evidence="2" key="1">
    <citation type="submission" date="2016-10" db="EMBL/GenBank/DDBJ databases">
        <authorList>
            <person name="Varghese N."/>
            <person name="Submissions S."/>
        </authorList>
    </citation>
    <scope>NUCLEOTIDE SEQUENCE [LARGE SCALE GENOMIC DNA]</scope>
    <source>
        <strain evidence="2">DSM 17453</strain>
    </source>
</reference>
<dbReference type="EMBL" id="FOBV01000002">
    <property type="protein sequence ID" value="SEM28019.1"/>
    <property type="molecule type" value="Genomic_DNA"/>
</dbReference>
<dbReference type="PANTHER" id="PTHR38733:SF1">
    <property type="entry name" value="TYPE IV METHYL-DIRECTED RESTRICTION ENZYME ECOKMCRBC"/>
    <property type="match status" value="1"/>
</dbReference>
<accession>A0A1H7X4H5</accession>
<dbReference type="InterPro" id="IPR019292">
    <property type="entry name" value="McrC"/>
</dbReference>
<dbReference type="AlphaFoldDB" id="A0A1H7X4H5"/>
<dbReference type="InterPro" id="IPR011604">
    <property type="entry name" value="PDDEXK-like_dom_sf"/>
</dbReference>
<dbReference type="Proteomes" id="UP000199450">
    <property type="component" value="Unassembled WGS sequence"/>
</dbReference>
<evidence type="ECO:0000313" key="1">
    <source>
        <dbReference type="EMBL" id="SEM28019.1"/>
    </source>
</evidence>
<dbReference type="STRING" id="295069.SAMN05421856_102173"/>